<reference evidence="9 10" key="1">
    <citation type="submission" date="2020-10" db="EMBL/GenBank/DDBJ databases">
        <title>Ca. Dormibacterota MAGs.</title>
        <authorList>
            <person name="Montgomery K."/>
        </authorList>
    </citation>
    <scope>NUCLEOTIDE SEQUENCE [LARGE SCALE GENOMIC DNA]</scope>
    <source>
        <strain evidence="9">Mitchell_Peninsula_5</strain>
    </source>
</reference>
<feature type="transmembrane region" description="Helical" evidence="7">
    <location>
        <begin position="60"/>
        <end position="78"/>
    </location>
</feature>
<evidence type="ECO:0000256" key="4">
    <source>
        <dbReference type="ARBA" id="ARBA00022692"/>
    </source>
</evidence>
<comment type="subcellular location">
    <subcellularLocation>
        <location evidence="1">Membrane</location>
        <topology evidence="1">Multi-pass membrane protein</topology>
    </subcellularLocation>
</comment>
<dbReference type="InterPro" id="IPR027469">
    <property type="entry name" value="Cation_efflux_TMD_sf"/>
</dbReference>
<protein>
    <submittedName>
        <fullName evidence="9">Cation transporter</fullName>
    </submittedName>
</protein>
<keyword evidence="6 7" id="KW-0472">Membrane</keyword>
<dbReference type="SUPFAM" id="SSF161111">
    <property type="entry name" value="Cation efflux protein transmembrane domain-like"/>
    <property type="match status" value="1"/>
</dbReference>
<dbReference type="GO" id="GO:0015086">
    <property type="term" value="F:cadmium ion transmembrane transporter activity"/>
    <property type="evidence" value="ECO:0007669"/>
    <property type="project" value="TreeGrafter"/>
</dbReference>
<dbReference type="GO" id="GO:0015341">
    <property type="term" value="F:zinc efflux antiporter activity"/>
    <property type="evidence" value="ECO:0007669"/>
    <property type="project" value="TreeGrafter"/>
</dbReference>
<sequence>MVSDGIATVGSRFAQTHDESVDRRDANRAVAVSAVGLLITGGVELALAIITGSVALLGDALHNLSDVSTSAVVFLGFWVSKRPPSKTYPYGFERAEDLAGLGVALVVWLSAVFAGYESYRKLVGGEGTSHLGIGMAGAALGIIGNQVVARYKAVVGKRIQSVTLQADAKHSWLDALSSLGALIGLIVVASGRTWGDPIAGFAVTLFILHVGWEVTREVVHHLMDGLDAGDIDAARDAACAVSGVEAATVRGRWMGRSLLIEVEGQVAARTTIESATSIGAEVAERVHDAVPAVRDVRFIPAER</sequence>
<dbReference type="NCBIfam" id="TIGR01297">
    <property type="entry name" value="CDF"/>
    <property type="match status" value="1"/>
</dbReference>
<dbReference type="Proteomes" id="UP000614410">
    <property type="component" value="Unassembled WGS sequence"/>
</dbReference>
<feature type="transmembrane region" description="Helical" evidence="7">
    <location>
        <begin position="131"/>
        <end position="151"/>
    </location>
</feature>
<keyword evidence="3" id="KW-0813">Transport</keyword>
<comment type="caution">
    <text evidence="9">The sequence shown here is derived from an EMBL/GenBank/DDBJ whole genome shotgun (WGS) entry which is preliminary data.</text>
</comment>
<dbReference type="Gene3D" id="1.20.1510.10">
    <property type="entry name" value="Cation efflux protein transmembrane domain"/>
    <property type="match status" value="1"/>
</dbReference>
<dbReference type="InterPro" id="IPR050291">
    <property type="entry name" value="CDF_Transporter"/>
</dbReference>
<evidence type="ECO:0000313" key="10">
    <source>
        <dbReference type="Proteomes" id="UP000614410"/>
    </source>
</evidence>
<dbReference type="Gene3D" id="3.30.70.1350">
    <property type="entry name" value="Cation efflux protein, cytoplasmic domain"/>
    <property type="match status" value="1"/>
</dbReference>
<dbReference type="InterPro" id="IPR058533">
    <property type="entry name" value="Cation_efflux_TM"/>
</dbReference>
<dbReference type="AlphaFoldDB" id="A0A934NEW3"/>
<feature type="transmembrane region" description="Helical" evidence="7">
    <location>
        <begin position="29"/>
        <end position="54"/>
    </location>
</feature>
<evidence type="ECO:0000259" key="8">
    <source>
        <dbReference type="Pfam" id="PF01545"/>
    </source>
</evidence>
<dbReference type="GO" id="GO:0005886">
    <property type="term" value="C:plasma membrane"/>
    <property type="evidence" value="ECO:0007669"/>
    <property type="project" value="TreeGrafter"/>
</dbReference>
<comment type="similarity">
    <text evidence="2">Belongs to the cation diffusion facilitator (CDF) transporter (TC 2.A.4) family.</text>
</comment>
<evidence type="ECO:0000256" key="1">
    <source>
        <dbReference type="ARBA" id="ARBA00004141"/>
    </source>
</evidence>
<dbReference type="InterPro" id="IPR036837">
    <property type="entry name" value="Cation_efflux_CTD_sf"/>
</dbReference>
<keyword evidence="4 7" id="KW-0812">Transmembrane</keyword>
<accession>A0A934NEW3</accession>
<gene>
    <name evidence="9" type="ORF">JF887_00095</name>
</gene>
<feature type="domain" description="Cation efflux protein transmembrane" evidence="8">
    <location>
        <begin position="31"/>
        <end position="223"/>
    </location>
</feature>
<dbReference type="InterPro" id="IPR002524">
    <property type="entry name" value="Cation_efflux"/>
</dbReference>
<evidence type="ECO:0000256" key="3">
    <source>
        <dbReference type="ARBA" id="ARBA00022448"/>
    </source>
</evidence>
<dbReference type="GO" id="GO:0006882">
    <property type="term" value="P:intracellular zinc ion homeostasis"/>
    <property type="evidence" value="ECO:0007669"/>
    <property type="project" value="TreeGrafter"/>
</dbReference>
<dbReference type="Pfam" id="PF01545">
    <property type="entry name" value="Cation_efflux"/>
    <property type="match status" value="1"/>
</dbReference>
<dbReference type="PANTHER" id="PTHR43840">
    <property type="entry name" value="MITOCHONDRIAL METAL TRANSPORTER 1-RELATED"/>
    <property type="match status" value="1"/>
</dbReference>
<dbReference type="GO" id="GO:0015093">
    <property type="term" value="F:ferrous iron transmembrane transporter activity"/>
    <property type="evidence" value="ECO:0007669"/>
    <property type="project" value="TreeGrafter"/>
</dbReference>
<name>A0A934NEW3_9BACT</name>
<dbReference type="PANTHER" id="PTHR43840:SF15">
    <property type="entry name" value="MITOCHONDRIAL METAL TRANSPORTER 1-RELATED"/>
    <property type="match status" value="1"/>
</dbReference>
<evidence type="ECO:0000256" key="7">
    <source>
        <dbReference type="SAM" id="Phobius"/>
    </source>
</evidence>
<proteinExistence type="inferred from homology"/>
<evidence type="ECO:0000256" key="2">
    <source>
        <dbReference type="ARBA" id="ARBA00008114"/>
    </source>
</evidence>
<evidence type="ECO:0000256" key="5">
    <source>
        <dbReference type="ARBA" id="ARBA00022989"/>
    </source>
</evidence>
<evidence type="ECO:0000313" key="9">
    <source>
        <dbReference type="EMBL" id="MBJ7607820.1"/>
    </source>
</evidence>
<organism evidence="9 10">
    <name type="scientific">Candidatus Amunia macphersoniae</name>
    <dbReference type="NCBI Taxonomy" id="3127014"/>
    <lineage>
        <taxon>Bacteria</taxon>
        <taxon>Bacillati</taxon>
        <taxon>Candidatus Dormiibacterota</taxon>
        <taxon>Candidatus Dormibacteria</taxon>
        <taxon>Candidatus Aeolococcales</taxon>
        <taxon>Candidatus Aeolococcaceae</taxon>
        <taxon>Candidatus Amunia</taxon>
    </lineage>
</organism>
<keyword evidence="5 7" id="KW-1133">Transmembrane helix</keyword>
<feature type="transmembrane region" description="Helical" evidence="7">
    <location>
        <begin position="98"/>
        <end position="119"/>
    </location>
</feature>
<dbReference type="FunFam" id="1.20.1510.10:FF:000006">
    <property type="entry name" value="Divalent cation efflux transporter"/>
    <property type="match status" value="1"/>
</dbReference>
<evidence type="ECO:0000256" key="6">
    <source>
        <dbReference type="ARBA" id="ARBA00023136"/>
    </source>
</evidence>
<dbReference type="EMBL" id="JAEKNN010000003">
    <property type="protein sequence ID" value="MBJ7607820.1"/>
    <property type="molecule type" value="Genomic_DNA"/>
</dbReference>